<accession>A0ABP0WDQ6</accession>
<organism evidence="3 4">
    <name type="scientific">Sphagnum jensenii</name>
    <dbReference type="NCBI Taxonomy" id="128206"/>
    <lineage>
        <taxon>Eukaryota</taxon>
        <taxon>Viridiplantae</taxon>
        <taxon>Streptophyta</taxon>
        <taxon>Embryophyta</taxon>
        <taxon>Bryophyta</taxon>
        <taxon>Sphagnophytina</taxon>
        <taxon>Sphagnopsida</taxon>
        <taxon>Sphagnales</taxon>
        <taxon>Sphagnaceae</taxon>
        <taxon>Sphagnum</taxon>
    </lineage>
</organism>
<evidence type="ECO:0000259" key="2">
    <source>
        <dbReference type="Pfam" id="PF23559"/>
    </source>
</evidence>
<sequence>MFGLERPPSNVPCELKALAQSMAEECQGLPLALKLGYDLLFEDDWRLKDCFLYFAALPEDDEIAFDEILWGWIGEALVPGNGGDDPRADAFSLLNKLLRRSFVESNGEVSDEEGLLWFKVHDVMRDLAFYILENDSGTPLAKQLLSLWRSLTVYLRNLVILRIWFVFLTYVVVII</sequence>
<dbReference type="EMBL" id="OZ020112">
    <property type="protein sequence ID" value="CAK9264980.1"/>
    <property type="molecule type" value="Genomic_DNA"/>
</dbReference>
<dbReference type="PANTHER" id="PTHR23155">
    <property type="entry name" value="DISEASE RESISTANCE PROTEIN RP"/>
    <property type="match status" value="1"/>
</dbReference>
<keyword evidence="1" id="KW-0472">Membrane</keyword>
<evidence type="ECO:0000313" key="4">
    <source>
        <dbReference type="Proteomes" id="UP001497444"/>
    </source>
</evidence>
<dbReference type="PANTHER" id="PTHR23155:SF1205">
    <property type="entry name" value="DISEASE RESISTANCE PROTEIN RPM1"/>
    <property type="match status" value="1"/>
</dbReference>
<name>A0ABP0WDQ6_9BRYO</name>
<feature type="transmembrane region" description="Helical" evidence="1">
    <location>
        <begin position="153"/>
        <end position="173"/>
    </location>
</feature>
<dbReference type="Gene3D" id="1.10.10.10">
    <property type="entry name" value="Winged helix-like DNA-binding domain superfamily/Winged helix DNA-binding domain"/>
    <property type="match status" value="1"/>
</dbReference>
<keyword evidence="1" id="KW-1133">Transmembrane helix</keyword>
<dbReference type="InterPro" id="IPR058922">
    <property type="entry name" value="WHD_DRP"/>
</dbReference>
<feature type="domain" description="Disease resistance protein winged helix" evidence="2">
    <location>
        <begin position="58"/>
        <end position="128"/>
    </location>
</feature>
<dbReference type="InterPro" id="IPR036388">
    <property type="entry name" value="WH-like_DNA-bd_sf"/>
</dbReference>
<protein>
    <recommendedName>
        <fullName evidence="2">Disease resistance protein winged helix domain-containing protein</fullName>
    </recommendedName>
</protein>
<gene>
    <name evidence="3" type="ORF">CSSPJE1EN1_LOCUS10458</name>
</gene>
<evidence type="ECO:0000256" key="1">
    <source>
        <dbReference type="SAM" id="Phobius"/>
    </source>
</evidence>
<keyword evidence="4" id="KW-1185">Reference proteome</keyword>
<reference evidence="3" key="1">
    <citation type="submission" date="2024-02" db="EMBL/GenBank/DDBJ databases">
        <authorList>
            <consortium name="ELIXIR-Norway"/>
            <consortium name="Elixir Norway"/>
        </authorList>
    </citation>
    <scope>NUCLEOTIDE SEQUENCE</scope>
</reference>
<dbReference type="Proteomes" id="UP001497444">
    <property type="component" value="Chromosome 17"/>
</dbReference>
<keyword evidence="1" id="KW-0812">Transmembrane</keyword>
<dbReference type="Pfam" id="PF23559">
    <property type="entry name" value="WHD_DRP"/>
    <property type="match status" value="1"/>
</dbReference>
<proteinExistence type="predicted"/>
<evidence type="ECO:0000313" key="3">
    <source>
        <dbReference type="EMBL" id="CAK9264980.1"/>
    </source>
</evidence>
<dbReference type="InterPro" id="IPR044974">
    <property type="entry name" value="Disease_R_plants"/>
</dbReference>